<proteinExistence type="predicted"/>
<dbReference type="Gene3D" id="1.20.140.150">
    <property type="match status" value="1"/>
</dbReference>
<dbReference type="PANTHER" id="PTHR10671:SF34">
    <property type="entry name" value="PROTEIN NKG7"/>
    <property type="match status" value="1"/>
</dbReference>
<dbReference type="RefSeq" id="XP_006868422.1">
    <property type="nucleotide sequence ID" value="XM_006868360.1"/>
</dbReference>
<sequence>MEPCLSLALLADSMGLVINLVALSTDFWIEVVGPIAIHAGLWLKGPVEDYIHVTQGFSISAALLSLVALIFLVWSFIPLLTAPAHSLLVSTKTAFAAALCMIVAMSVYTSENLHKRVHSQLQVSFGWSFYLGWISAILLLFAGALSLAAHCGSRRAEYRSI</sequence>
<dbReference type="AlphaFoldDB" id="A0A9B0TQ71"/>
<dbReference type="InterPro" id="IPR050579">
    <property type="entry name" value="PMP-22/EMP/MP20-like"/>
</dbReference>
<keyword evidence="4 5" id="KW-0472">Membrane</keyword>
<dbReference type="InterPro" id="IPR004031">
    <property type="entry name" value="PMP22/EMP/MP20/Claudin"/>
</dbReference>
<dbReference type="CTD" id="4818"/>
<accession>A0A9B0TQ71</accession>
<protein>
    <submittedName>
        <fullName evidence="7">Protein NKG7</fullName>
    </submittedName>
</protein>
<evidence type="ECO:0000313" key="7">
    <source>
        <dbReference type="RefSeq" id="XP_006868422.1"/>
    </source>
</evidence>
<evidence type="ECO:0000256" key="1">
    <source>
        <dbReference type="ARBA" id="ARBA00004141"/>
    </source>
</evidence>
<evidence type="ECO:0000256" key="4">
    <source>
        <dbReference type="ARBA" id="ARBA00023136"/>
    </source>
</evidence>
<dbReference type="GO" id="GO:0005886">
    <property type="term" value="C:plasma membrane"/>
    <property type="evidence" value="ECO:0007669"/>
    <property type="project" value="TreeGrafter"/>
</dbReference>
<keyword evidence="6" id="KW-1185">Reference proteome</keyword>
<comment type="subcellular location">
    <subcellularLocation>
        <location evidence="1">Membrane</location>
        <topology evidence="1">Multi-pass membrane protein</topology>
    </subcellularLocation>
</comment>
<dbReference type="GeneID" id="102814610"/>
<evidence type="ECO:0000313" key="6">
    <source>
        <dbReference type="Proteomes" id="UP000504623"/>
    </source>
</evidence>
<gene>
    <name evidence="7" type="primary">NKG7</name>
</gene>
<name>A0A9B0TQ71_CHRAS</name>
<evidence type="ECO:0000256" key="3">
    <source>
        <dbReference type="ARBA" id="ARBA00022989"/>
    </source>
</evidence>
<dbReference type="Pfam" id="PF00822">
    <property type="entry name" value="PMP22_Claudin"/>
    <property type="match status" value="1"/>
</dbReference>
<evidence type="ECO:0000256" key="5">
    <source>
        <dbReference type="SAM" id="Phobius"/>
    </source>
</evidence>
<keyword evidence="3 5" id="KW-1133">Transmembrane helix</keyword>
<organism evidence="6 7">
    <name type="scientific">Chrysochloris asiatica</name>
    <name type="common">Cape golden mole</name>
    <dbReference type="NCBI Taxonomy" id="185453"/>
    <lineage>
        <taxon>Eukaryota</taxon>
        <taxon>Metazoa</taxon>
        <taxon>Chordata</taxon>
        <taxon>Craniata</taxon>
        <taxon>Vertebrata</taxon>
        <taxon>Euteleostomi</taxon>
        <taxon>Mammalia</taxon>
        <taxon>Eutheria</taxon>
        <taxon>Afrotheria</taxon>
        <taxon>Chrysochloridae</taxon>
        <taxon>Chrysochlorinae</taxon>
        <taxon>Chrysochloris</taxon>
    </lineage>
</organism>
<feature type="transmembrane region" description="Helical" evidence="5">
    <location>
        <begin position="93"/>
        <end position="110"/>
    </location>
</feature>
<dbReference type="Proteomes" id="UP000504623">
    <property type="component" value="Unplaced"/>
</dbReference>
<reference evidence="7" key="1">
    <citation type="submission" date="2025-08" db="UniProtKB">
        <authorList>
            <consortium name="RefSeq"/>
        </authorList>
    </citation>
    <scope>IDENTIFICATION</scope>
    <source>
        <tissue evidence="7">Spleen</tissue>
    </source>
</reference>
<keyword evidence="2 5" id="KW-0812">Transmembrane</keyword>
<dbReference type="PANTHER" id="PTHR10671">
    <property type="entry name" value="EPITHELIAL MEMBRANE PROTEIN-RELATED"/>
    <property type="match status" value="1"/>
</dbReference>
<feature type="transmembrane region" description="Helical" evidence="5">
    <location>
        <begin position="130"/>
        <end position="149"/>
    </location>
</feature>
<feature type="transmembrane region" description="Helical" evidence="5">
    <location>
        <begin position="57"/>
        <end position="81"/>
    </location>
</feature>
<dbReference type="OrthoDB" id="9427654at2759"/>
<evidence type="ECO:0000256" key="2">
    <source>
        <dbReference type="ARBA" id="ARBA00022692"/>
    </source>
</evidence>